<keyword evidence="6" id="KW-0963">Cytoplasm</keyword>
<dbReference type="NCBIfam" id="TIGR00963">
    <property type="entry name" value="secA"/>
    <property type="match status" value="1"/>
</dbReference>
<dbReference type="InterPro" id="IPR036266">
    <property type="entry name" value="SecA_Wing/Scaffold_sf"/>
</dbReference>
<dbReference type="Pfam" id="PF21090">
    <property type="entry name" value="P-loop_SecA"/>
    <property type="match status" value="1"/>
</dbReference>
<dbReference type="Gene3D" id="3.40.50.300">
    <property type="entry name" value="P-loop containing nucleotide triphosphate hydrolases"/>
    <property type="match status" value="2"/>
</dbReference>
<dbReference type="SUPFAM" id="SSF81886">
    <property type="entry name" value="Helical scaffold and wing domains of SecA"/>
    <property type="match status" value="1"/>
</dbReference>
<comment type="caution">
    <text evidence="18">The sequence shown here is derived from an EMBL/GenBank/DDBJ whole genome shotgun (WGS) entry which is preliminary data.</text>
</comment>
<keyword evidence="7" id="KW-0997">Cell inner membrane</keyword>
<dbReference type="InterPro" id="IPR014001">
    <property type="entry name" value="Helicase_ATP-bd"/>
</dbReference>
<dbReference type="STRING" id="50429.A0A2B4RLQ7"/>
<dbReference type="InterPro" id="IPR001650">
    <property type="entry name" value="Helicase_C-like"/>
</dbReference>
<keyword evidence="8 14" id="KW-0547">Nucleotide-binding</keyword>
<evidence type="ECO:0000256" key="11">
    <source>
        <dbReference type="ARBA" id="ARBA00022967"/>
    </source>
</evidence>
<dbReference type="Pfam" id="PF01043">
    <property type="entry name" value="SecA_PP_bind"/>
    <property type="match status" value="1"/>
</dbReference>
<evidence type="ECO:0000259" key="16">
    <source>
        <dbReference type="PROSITE" id="PS51194"/>
    </source>
</evidence>
<protein>
    <recommendedName>
        <fullName evidence="14">Protein translocase subunit SecA</fullName>
    </recommendedName>
</protein>
<comment type="subcellular location">
    <subcellularLocation>
        <location evidence="1">Cell membrane</location>
        <topology evidence="1">Peripheral membrane protein</topology>
    </subcellularLocation>
    <subcellularLocation>
        <location evidence="2">Cytoplasm</location>
    </subcellularLocation>
</comment>
<reference evidence="18" key="1">
    <citation type="journal article" date="2017" name="J. ISSAAS">
        <title>Comparative analysis of the genomes of Stylophora pistillata and Acropora digitifera provides evidence for extensive differences between species of corals.</title>
        <authorList>
            <person name="Voolstra C.R."/>
            <person name="Li Y."/>
            <person name="Liew Y.J."/>
            <person name="Baumgarten S."/>
            <person name="Zoccola D."/>
            <person name="Flot J.-F."/>
            <person name="Tambutte S."/>
            <person name="Allemand D."/>
            <person name="Aranda M."/>
        </authorList>
    </citation>
    <scope>NUCLEOTIDE SEQUENCE</scope>
    <source>
        <strain evidence="18">CSM Monaco</strain>
        <tissue evidence="18">Whole animal</tissue>
    </source>
</reference>
<name>A0A2B4RLQ7_STYPI</name>
<feature type="domain" description="SecA family profile" evidence="17">
    <location>
        <begin position="127"/>
        <end position="891"/>
    </location>
</feature>
<evidence type="ECO:0000256" key="12">
    <source>
        <dbReference type="ARBA" id="ARBA00023010"/>
    </source>
</evidence>
<dbReference type="InterPro" id="IPR000185">
    <property type="entry name" value="SecA"/>
</dbReference>
<dbReference type="Pfam" id="PF07516">
    <property type="entry name" value="SecA_SW"/>
    <property type="match status" value="1"/>
</dbReference>
<dbReference type="InterPro" id="IPR014018">
    <property type="entry name" value="SecA_motor_DEAD"/>
</dbReference>
<dbReference type="PROSITE" id="PS51192">
    <property type="entry name" value="HELICASE_ATP_BIND_1"/>
    <property type="match status" value="1"/>
</dbReference>
<dbReference type="InterPro" id="IPR011116">
    <property type="entry name" value="SecA_Wing/Scaffold"/>
</dbReference>
<dbReference type="SMART" id="SM00958">
    <property type="entry name" value="SecA_PP_bind"/>
    <property type="match status" value="1"/>
</dbReference>
<dbReference type="PROSITE" id="PS51196">
    <property type="entry name" value="SECA_MOTOR_DEAD"/>
    <property type="match status" value="1"/>
</dbReference>
<dbReference type="Gene3D" id="3.90.1440.10">
    <property type="entry name" value="SecA, preprotein cross-linking domain"/>
    <property type="match status" value="1"/>
</dbReference>
<proteinExistence type="inferred from homology"/>
<dbReference type="CDD" id="cd17928">
    <property type="entry name" value="DEXDc_SecA"/>
    <property type="match status" value="1"/>
</dbReference>
<gene>
    <name evidence="18" type="primary">secA</name>
    <name evidence="18" type="ORF">AWC38_SpisGene18504</name>
</gene>
<keyword evidence="4 14" id="KW-0813">Transport</keyword>
<keyword evidence="11" id="KW-1278">Translocase</keyword>
<sequence>MNINIDDSDTFIRPTTAVAGYGFKKYDENTHYTVANVPAGLSVLLYSYHSAPYRKIILRFDGNATAHAKANSVNNVTITLKSAILQNGSDLSAVPSKTKNDIKISFNIFYAIRSASRGIGKEGAFVENHNGAAAGDKQKKDLKTIQPIVDKIRSFEKELVTISNDALREITANFKKQIEAVVAPFQKEINEIRSKIKAADTAEKTNYYDRITQIEDDKYNATEAVLQEILPKAFAVVKETAKRFTAPELKVTATPIDRNLSGKKSYVVLKGGDAIWKNHWNAAGTDVVWNMVHYDVQMIGGAVLHNGKIAEMMTGEGKTLVATLPIYLNALTGNGVHVVTVNDYLAKRDAAWMAPIWEFHGLTVDCIDFYEPNSPERKSAYRADITYGTNNEFGFDYLRDNMANHPEDLVQRSPNYAIVDEVDSVLIDDARTPLIISGAVQRDNKEDFENLRPKIADLVKIQQKQLIATLAEARKLIAENKKEGADKLLQIYRGMPKNKALIKFLSTEGVKQLLQKTENFYMADNNKEMPKIDKNLYYVIEEKNNQIDLTDKGIEHLSKGATDEGFFVLPDISLQIGEIDQNTEWDETRKIKEKENCYRDFSIKSERIHTLNQLLKAYTLFEKDKEYVVIDSQVKIVDEQTGRIMEGRRYSDGLHQAIEAKEQVKIEAATQTFATITLQNYFRMYRKLSGMTGTAITESREFWEIYKLDVVEIPTNKPLARIDKEDLVYKTAREKYNAVIEEIQRLVKQNRPVLVGTTSVDISELLSKMLSLRKIKHNVLNAKLHKREADIVADAGKPGMVTIATNMAGRGTDIKLTDEVKKSGGLAIIGTERHDSRRVDRQLRGRSGRQGDVGSSQFYVSLEDHLMRIFGSERIAKLMDRMGLKEGEVIQHRMISKSIERAQKKVEENNFGLRKRLLEYDDIMNAQREIIYKLRKHALDGEKLQLDLYNMMYEICERLVNDYKSTNDYQSFEYSFLMTFSFSSPFMEKLKSISAQKITEQKITSEMYDAVKKAYAERMQRNATLTFPVIKNVYKNEPQYERIVVPFTDGTKVLQVVTHLENAYKTECKSLVQDFEKNISLAMIDEAWKDHLRKMDDLKQSAQNASYEQKDPLLIYKFEAFELFKELIAHIHQEVISFLFKGILPEENNNANISKAQRRSQQKLQLQKDNFEEMMAGGAENKPVETIVRDKPKVGRNEIVTIQNMLSGETKTLKYKKALPLTQNEQWVFV</sequence>
<evidence type="ECO:0000256" key="4">
    <source>
        <dbReference type="ARBA" id="ARBA00022448"/>
    </source>
</evidence>
<feature type="domain" description="Helicase C-terminal" evidence="16">
    <location>
        <begin position="738"/>
        <end position="907"/>
    </location>
</feature>
<dbReference type="GO" id="GO:0006605">
    <property type="term" value="P:protein targeting"/>
    <property type="evidence" value="ECO:0007669"/>
    <property type="project" value="InterPro"/>
</dbReference>
<evidence type="ECO:0000259" key="17">
    <source>
        <dbReference type="PROSITE" id="PS51196"/>
    </source>
</evidence>
<evidence type="ECO:0000256" key="3">
    <source>
        <dbReference type="ARBA" id="ARBA00007650"/>
    </source>
</evidence>
<evidence type="ECO:0000256" key="1">
    <source>
        <dbReference type="ARBA" id="ARBA00004202"/>
    </source>
</evidence>
<dbReference type="Gene3D" id="1.10.3060.10">
    <property type="entry name" value="Helical scaffold and wing domains of SecA"/>
    <property type="match status" value="1"/>
</dbReference>
<dbReference type="GO" id="GO:0005886">
    <property type="term" value="C:plasma membrane"/>
    <property type="evidence" value="ECO:0007669"/>
    <property type="project" value="UniProtKB-SubCell"/>
</dbReference>
<dbReference type="GO" id="GO:0005524">
    <property type="term" value="F:ATP binding"/>
    <property type="evidence" value="ECO:0007669"/>
    <property type="project" value="UniProtKB-KW"/>
</dbReference>
<keyword evidence="12 14" id="KW-0811">Translocation</keyword>
<dbReference type="FunFam" id="3.40.50.300:FF:000694">
    <property type="entry name" value="Preprotein translocase subunit SecA"/>
    <property type="match status" value="1"/>
</dbReference>
<dbReference type="PANTHER" id="PTHR30612">
    <property type="entry name" value="SECA INNER MEMBRANE COMPONENT OF SEC PROTEIN SECRETION SYSTEM"/>
    <property type="match status" value="1"/>
</dbReference>
<dbReference type="Pfam" id="PF07517">
    <property type="entry name" value="SecA_DEAD"/>
    <property type="match status" value="1"/>
</dbReference>
<dbReference type="PROSITE" id="PS51194">
    <property type="entry name" value="HELICASE_CTER"/>
    <property type="match status" value="1"/>
</dbReference>
<dbReference type="InterPro" id="IPR027417">
    <property type="entry name" value="P-loop_NTPase"/>
</dbReference>
<keyword evidence="10 14" id="KW-0653">Protein transport</keyword>
<dbReference type="SUPFAM" id="SSF81767">
    <property type="entry name" value="Pre-protein crosslinking domain of SecA"/>
    <property type="match status" value="1"/>
</dbReference>
<evidence type="ECO:0000256" key="14">
    <source>
        <dbReference type="RuleBase" id="RU003874"/>
    </source>
</evidence>
<dbReference type="GO" id="GO:0017038">
    <property type="term" value="P:protein import"/>
    <property type="evidence" value="ECO:0007669"/>
    <property type="project" value="InterPro"/>
</dbReference>
<dbReference type="GO" id="GO:0006886">
    <property type="term" value="P:intracellular protein transport"/>
    <property type="evidence" value="ECO:0007669"/>
    <property type="project" value="InterPro"/>
</dbReference>
<evidence type="ECO:0000313" key="18">
    <source>
        <dbReference type="EMBL" id="PFX17182.1"/>
    </source>
</evidence>
<dbReference type="InterPro" id="IPR036670">
    <property type="entry name" value="SecA_X-link_sf"/>
</dbReference>
<evidence type="ECO:0000256" key="7">
    <source>
        <dbReference type="ARBA" id="ARBA00022519"/>
    </source>
</evidence>
<evidence type="ECO:0000259" key="15">
    <source>
        <dbReference type="PROSITE" id="PS51192"/>
    </source>
</evidence>
<accession>A0A2B4RLQ7</accession>
<evidence type="ECO:0000256" key="13">
    <source>
        <dbReference type="ARBA" id="ARBA00023136"/>
    </source>
</evidence>
<dbReference type="InterPro" id="IPR044722">
    <property type="entry name" value="SecA_SF2_C"/>
</dbReference>
<dbReference type="OrthoDB" id="6022776at2759"/>
<dbReference type="SMART" id="SM00957">
    <property type="entry name" value="SecA_DEAD"/>
    <property type="match status" value="1"/>
</dbReference>
<dbReference type="SUPFAM" id="SSF52540">
    <property type="entry name" value="P-loop containing nucleoside triphosphate hydrolases"/>
    <property type="match status" value="2"/>
</dbReference>
<dbReference type="PROSITE" id="PS01312">
    <property type="entry name" value="SECA"/>
    <property type="match status" value="1"/>
</dbReference>
<dbReference type="PANTHER" id="PTHR30612:SF0">
    <property type="entry name" value="CHLOROPLAST PROTEIN-TRANSPORTING ATPASE"/>
    <property type="match status" value="1"/>
</dbReference>
<dbReference type="PRINTS" id="PR00906">
    <property type="entry name" value="SECA"/>
</dbReference>
<evidence type="ECO:0000256" key="5">
    <source>
        <dbReference type="ARBA" id="ARBA00022475"/>
    </source>
</evidence>
<organism evidence="18">
    <name type="scientific">Stylophora pistillata</name>
    <name type="common">Smooth cauliflower coral</name>
    <dbReference type="NCBI Taxonomy" id="50429"/>
    <lineage>
        <taxon>Eukaryota</taxon>
        <taxon>Metazoa</taxon>
        <taxon>Cnidaria</taxon>
        <taxon>Anthozoa</taxon>
        <taxon>Hexacorallia</taxon>
        <taxon>Scleractinia</taxon>
        <taxon>Astrocoeniina</taxon>
        <taxon>Pocilloporidae</taxon>
        <taxon>Stylophora</taxon>
    </lineage>
</organism>
<dbReference type="FunFam" id="3.40.50.300:FF:000246">
    <property type="entry name" value="Preprotein translocase subunit SecA"/>
    <property type="match status" value="1"/>
</dbReference>
<evidence type="ECO:0000256" key="2">
    <source>
        <dbReference type="ARBA" id="ARBA00004496"/>
    </source>
</evidence>
<dbReference type="InterPro" id="IPR011130">
    <property type="entry name" value="SecA_preprotein_X-link_dom"/>
</dbReference>
<feature type="domain" description="Helicase ATP-binding" evidence="15">
    <location>
        <begin position="299"/>
        <end position="458"/>
    </location>
</feature>
<dbReference type="InterPro" id="IPR020937">
    <property type="entry name" value="SecA_CS"/>
</dbReference>
<keyword evidence="5" id="KW-1003">Cell membrane</keyword>
<dbReference type="GO" id="GO:0005829">
    <property type="term" value="C:cytosol"/>
    <property type="evidence" value="ECO:0007669"/>
    <property type="project" value="TreeGrafter"/>
</dbReference>
<dbReference type="NCBIfam" id="NF009536">
    <property type="entry name" value="PRK12901.1"/>
    <property type="match status" value="1"/>
</dbReference>
<keyword evidence="13" id="KW-0472">Membrane</keyword>
<evidence type="ECO:0000256" key="8">
    <source>
        <dbReference type="ARBA" id="ARBA00022741"/>
    </source>
</evidence>
<dbReference type="InterPro" id="IPR011115">
    <property type="entry name" value="SecA_DEAD"/>
</dbReference>
<comment type="similarity">
    <text evidence="3 14">Belongs to the SecA family.</text>
</comment>
<dbReference type="HAMAP" id="MF_01382">
    <property type="entry name" value="SecA"/>
    <property type="match status" value="1"/>
</dbReference>
<evidence type="ECO:0000256" key="10">
    <source>
        <dbReference type="ARBA" id="ARBA00022927"/>
    </source>
</evidence>
<dbReference type="EMBL" id="LSMT01000491">
    <property type="protein sequence ID" value="PFX17182.1"/>
    <property type="molecule type" value="Genomic_DNA"/>
</dbReference>
<keyword evidence="9 14" id="KW-0067">ATP-binding</keyword>
<dbReference type="AlphaFoldDB" id="A0A2B4RLQ7"/>
<dbReference type="CDD" id="cd18803">
    <property type="entry name" value="SF2_C_secA"/>
    <property type="match status" value="1"/>
</dbReference>
<evidence type="ECO:0000256" key="9">
    <source>
        <dbReference type="ARBA" id="ARBA00022840"/>
    </source>
</evidence>
<evidence type="ECO:0000256" key="6">
    <source>
        <dbReference type="ARBA" id="ARBA00022490"/>
    </source>
</evidence>